<dbReference type="NCBIfam" id="TIGR00392">
    <property type="entry name" value="ileS"/>
    <property type="match status" value="1"/>
</dbReference>
<dbReference type="EC" id="6.1.1.5" evidence="2"/>
<keyword evidence="4 9" id="KW-0547">Nucleotide-binding</keyword>
<dbReference type="InterPro" id="IPR033708">
    <property type="entry name" value="Anticodon_Ile_BEm"/>
</dbReference>
<dbReference type="GO" id="GO:0006428">
    <property type="term" value="P:isoleucyl-tRNA aminoacylation"/>
    <property type="evidence" value="ECO:0007669"/>
    <property type="project" value="InterPro"/>
</dbReference>
<dbReference type="PROSITE" id="PS00178">
    <property type="entry name" value="AA_TRNA_LIGASE_I"/>
    <property type="match status" value="1"/>
</dbReference>
<keyword evidence="12" id="KW-1185">Reference proteome</keyword>
<dbReference type="SUPFAM" id="SSF52374">
    <property type="entry name" value="Nucleotidylyl transferase"/>
    <property type="match status" value="1"/>
</dbReference>
<feature type="domain" description="Methionyl/Valyl/Leucyl/Isoleucyl-tRNA synthetase anticodon-binding" evidence="11">
    <location>
        <begin position="723"/>
        <end position="847"/>
    </location>
</feature>
<comment type="similarity">
    <text evidence="1 9">Belongs to the class-I aminoacyl-tRNA synthetase family.</text>
</comment>
<evidence type="ECO:0000256" key="1">
    <source>
        <dbReference type="ARBA" id="ARBA00005594"/>
    </source>
</evidence>
<dbReference type="Gene3D" id="3.40.50.620">
    <property type="entry name" value="HUPs"/>
    <property type="match status" value="2"/>
</dbReference>
<dbReference type="InterPro" id="IPR009080">
    <property type="entry name" value="tRNAsynth_Ia_anticodon-bd"/>
</dbReference>
<dbReference type="SUPFAM" id="SSF47323">
    <property type="entry name" value="Anticodon-binding domain of a subclass of class I aminoacyl-tRNA synthetases"/>
    <property type="match status" value="1"/>
</dbReference>
<dbReference type="Gene3D" id="1.10.10.830">
    <property type="entry name" value="Ile-tRNA synthetase CP2 domain-like"/>
    <property type="match status" value="1"/>
</dbReference>
<organism evidence="12 13">
    <name type="scientific">Ceratina calcarata</name>
    <dbReference type="NCBI Taxonomy" id="156304"/>
    <lineage>
        <taxon>Eukaryota</taxon>
        <taxon>Metazoa</taxon>
        <taxon>Ecdysozoa</taxon>
        <taxon>Arthropoda</taxon>
        <taxon>Hexapoda</taxon>
        <taxon>Insecta</taxon>
        <taxon>Pterygota</taxon>
        <taxon>Neoptera</taxon>
        <taxon>Endopterygota</taxon>
        <taxon>Hymenoptera</taxon>
        <taxon>Apocrita</taxon>
        <taxon>Aculeata</taxon>
        <taxon>Apoidea</taxon>
        <taxon>Anthophila</taxon>
        <taxon>Apidae</taxon>
        <taxon>Ceratina</taxon>
        <taxon>Zadontomerus</taxon>
    </lineage>
</organism>
<keyword evidence="7 9" id="KW-0030">Aminoacyl-tRNA synthetase</keyword>
<evidence type="ECO:0000256" key="9">
    <source>
        <dbReference type="RuleBase" id="RU363035"/>
    </source>
</evidence>
<evidence type="ECO:0000256" key="4">
    <source>
        <dbReference type="ARBA" id="ARBA00022741"/>
    </source>
</evidence>
<evidence type="ECO:0000256" key="2">
    <source>
        <dbReference type="ARBA" id="ARBA00013165"/>
    </source>
</evidence>
<dbReference type="InterPro" id="IPR009008">
    <property type="entry name" value="Val/Leu/Ile-tRNA-synth_edit"/>
</dbReference>
<dbReference type="GO" id="GO:0002161">
    <property type="term" value="F:aminoacyl-tRNA deacylase activity"/>
    <property type="evidence" value="ECO:0007669"/>
    <property type="project" value="InterPro"/>
</dbReference>
<proteinExistence type="inferred from homology"/>
<dbReference type="GO" id="GO:0000049">
    <property type="term" value="F:tRNA binding"/>
    <property type="evidence" value="ECO:0007669"/>
    <property type="project" value="InterPro"/>
</dbReference>
<dbReference type="GO" id="GO:0032543">
    <property type="term" value="P:mitochondrial translation"/>
    <property type="evidence" value="ECO:0007669"/>
    <property type="project" value="TreeGrafter"/>
</dbReference>
<keyword evidence="6 9" id="KW-0648">Protein biosynthesis</keyword>
<dbReference type="CDD" id="cd07960">
    <property type="entry name" value="Anticodon_Ia_Ile_BEm"/>
    <property type="match status" value="1"/>
</dbReference>
<dbReference type="AlphaFoldDB" id="A0AAJ7ISP3"/>
<keyword evidence="3 9" id="KW-0436">Ligase</keyword>
<dbReference type="InterPro" id="IPR014729">
    <property type="entry name" value="Rossmann-like_a/b/a_fold"/>
</dbReference>
<dbReference type="Proteomes" id="UP000694925">
    <property type="component" value="Unplaced"/>
</dbReference>
<evidence type="ECO:0000259" key="11">
    <source>
        <dbReference type="Pfam" id="PF08264"/>
    </source>
</evidence>
<dbReference type="PANTHER" id="PTHR42765:SF1">
    <property type="entry name" value="ISOLEUCINE--TRNA LIGASE, MITOCHONDRIAL"/>
    <property type="match status" value="1"/>
</dbReference>
<dbReference type="GO" id="GO:0004822">
    <property type="term" value="F:isoleucine-tRNA ligase activity"/>
    <property type="evidence" value="ECO:0007669"/>
    <property type="project" value="UniProtKB-EC"/>
</dbReference>
<reference evidence="13" key="1">
    <citation type="submission" date="2025-08" db="UniProtKB">
        <authorList>
            <consortium name="RefSeq"/>
        </authorList>
    </citation>
    <scope>IDENTIFICATION</scope>
    <source>
        <tissue evidence="13">Whole body</tissue>
    </source>
</reference>
<dbReference type="InterPro" id="IPR002300">
    <property type="entry name" value="aa-tRNA-synth_Ia"/>
</dbReference>
<dbReference type="InterPro" id="IPR050081">
    <property type="entry name" value="Ile-tRNA_ligase"/>
</dbReference>
<dbReference type="GO" id="GO:0005524">
    <property type="term" value="F:ATP binding"/>
    <property type="evidence" value="ECO:0007669"/>
    <property type="project" value="UniProtKB-KW"/>
</dbReference>
<evidence type="ECO:0000313" key="12">
    <source>
        <dbReference type="Proteomes" id="UP000694925"/>
    </source>
</evidence>
<dbReference type="InterPro" id="IPR002301">
    <property type="entry name" value="Ile-tRNA-ligase"/>
</dbReference>
<protein>
    <recommendedName>
        <fullName evidence="2">isoleucine--tRNA ligase</fullName>
        <ecNumber evidence="2">6.1.1.5</ecNumber>
    </recommendedName>
    <alternativeName>
        <fullName evidence="8">Isoleucyl-tRNA synthetase</fullName>
    </alternativeName>
</protein>
<evidence type="ECO:0000256" key="3">
    <source>
        <dbReference type="ARBA" id="ARBA00022598"/>
    </source>
</evidence>
<evidence type="ECO:0000256" key="8">
    <source>
        <dbReference type="ARBA" id="ARBA00032665"/>
    </source>
</evidence>
<dbReference type="Gene3D" id="3.90.740.10">
    <property type="entry name" value="Valyl/Leucyl/Isoleucyl-tRNA synthetase, editing domain"/>
    <property type="match status" value="1"/>
</dbReference>
<dbReference type="InterPro" id="IPR001412">
    <property type="entry name" value="aa-tRNA-synth_I_CS"/>
</dbReference>
<evidence type="ECO:0000256" key="6">
    <source>
        <dbReference type="ARBA" id="ARBA00022917"/>
    </source>
</evidence>
<dbReference type="CTD" id="39762"/>
<dbReference type="Pfam" id="PF08264">
    <property type="entry name" value="Anticodon_1"/>
    <property type="match status" value="1"/>
</dbReference>
<evidence type="ECO:0000256" key="5">
    <source>
        <dbReference type="ARBA" id="ARBA00022840"/>
    </source>
</evidence>
<sequence>MNRLLIKRTFVTSQALKAKKGSGDTKTAPKKRNKYSDTVLLPQTQFRVQLNGKERIEKDEHLAKTCGFPELYQWQKNNLSGPDFVLHDGPPYANGVPHMGHAINKILKDVTLRHKILNGNRVHYVPGWDCHGLPVELKAIDNDKSLRDPLEIRKRARKCAKEAIAKQKQAFQSWGVTADWSETGCYFTNQPLYMKNQLNQFIKLYEKGIIFRDFMPVYWSPSSRTALAESELEYNQLHKSKAMTVRLRVNNIPERLSSYKDRSIYGLIWTTTPWSLVANQAVAFSTNATYCLAEDSKSDLYIVAKELLKNLESKIGPLEPIEYFEGSELKDSTYFHPFTKEKCPFLAARHVTTDVGTGLVHIAPAHGPEDFLVALENKMRILIVVDADGRYTEAAGPRFHGLQVQTEGVTKVIETVNLDMLHIETITHSYPYDWRTKKPVILLASNQWFIDINSIREKVIDSITDVKIYPKCNRAASKNALLAGVQTRPYWCISRQRSWGTPIPVLYSKTTGKVFTNKEIVDRLCDSIDKFGPDCWWEYSAEELIGTDLIKRLNVPVDDIEKGKDIMDIWFDSGISWSFATPNGEANLYLEGNDQFSGWFQSSLITSVALQERPPYNALFVHGFAVDENNMKMSKSLGNVINPDELLLGGSNLEKNPVYGVDILRWWVANHGSQHTKVPVSKDLLEGCKQYIHKIRLILRFLLGVAHSHRQDTNSSVQYRIIDKYMLYLLYRYNKQMQQHYNEYEYHHAGKAIMNFTTNDVSALYCTLIKDRLYCDEALSPTRVAAVQVVKEILIVLLRRIAPIIPHLAEEAWSHYTENQAMPLHCTQYEIPSSWNDPTIVEYVDAALTLRNNILRTTDKNTWKMHGVIEATNKDFRSLSLLYDEEQPSLSELCEILQLSSVTLTESDTITETRIQVHEIQKSACERCRRYPETRADGLCSRCASVLAKDKPMTAIM</sequence>
<dbReference type="RefSeq" id="XP_017875475.1">
    <property type="nucleotide sequence ID" value="XM_018019986.2"/>
</dbReference>
<dbReference type="GeneID" id="108622244"/>
<feature type="domain" description="Aminoacyl-tRNA synthetase class Ia" evidence="10">
    <location>
        <begin position="75"/>
        <end position="670"/>
    </location>
</feature>
<evidence type="ECO:0000256" key="7">
    <source>
        <dbReference type="ARBA" id="ARBA00023146"/>
    </source>
</evidence>
<accession>A0AAJ7ISP3</accession>
<dbReference type="PANTHER" id="PTHR42765">
    <property type="entry name" value="SOLEUCYL-TRNA SYNTHETASE"/>
    <property type="match status" value="1"/>
</dbReference>
<dbReference type="KEGG" id="ccal:108622244"/>
<dbReference type="PRINTS" id="PR00984">
    <property type="entry name" value="TRNASYNTHILE"/>
</dbReference>
<dbReference type="Gene3D" id="1.10.730.20">
    <property type="match status" value="1"/>
</dbReference>
<dbReference type="InterPro" id="IPR013155">
    <property type="entry name" value="M/V/L/I-tRNA-synth_anticd-bd"/>
</dbReference>
<dbReference type="Pfam" id="PF00133">
    <property type="entry name" value="tRNA-synt_1"/>
    <property type="match status" value="1"/>
</dbReference>
<evidence type="ECO:0000259" key="10">
    <source>
        <dbReference type="Pfam" id="PF00133"/>
    </source>
</evidence>
<gene>
    <name evidence="13" type="primary">LOC108622244</name>
</gene>
<evidence type="ECO:0000313" key="13">
    <source>
        <dbReference type="RefSeq" id="XP_017875475.1"/>
    </source>
</evidence>
<dbReference type="GO" id="GO:0005739">
    <property type="term" value="C:mitochondrion"/>
    <property type="evidence" value="ECO:0007669"/>
    <property type="project" value="TreeGrafter"/>
</dbReference>
<dbReference type="SUPFAM" id="SSF50677">
    <property type="entry name" value="ValRS/IleRS/LeuRS editing domain"/>
    <property type="match status" value="1"/>
</dbReference>
<name>A0AAJ7ISP3_9HYME</name>
<keyword evidence="5 9" id="KW-0067">ATP-binding</keyword>